<evidence type="ECO:0000313" key="2">
    <source>
        <dbReference type="EMBL" id="QDQ14301.1"/>
    </source>
</evidence>
<protein>
    <submittedName>
        <fullName evidence="2">Uncharacterized protein</fullName>
    </submittedName>
</protein>
<accession>A0A516RF79</accession>
<dbReference type="AlphaFoldDB" id="A0A516RF79"/>
<sequence length="81" mass="9025">MKIRRNAFADQVRVTGEVSTLSPAPRKRNRLGRSQTSRVVSTNHLDALRPDIRATVERIAAQRGIRIADIVVKSPTHAIMP</sequence>
<dbReference type="Proteomes" id="UP000316806">
    <property type="component" value="Chromosome"/>
</dbReference>
<reference evidence="2 3" key="1">
    <citation type="journal article" date="2019" name="J. Ind. Microbiol. Biotechnol.">
        <title>The complete genomic sequence of Streptomyces spectabilis NRRL-2792 and identification of secondary metabolite biosynthetic gene clusters.</title>
        <authorList>
            <person name="Sinha A."/>
            <person name="Phillips-Salemka S."/>
            <person name="Niraula T.A."/>
            <person name="Short K.A."/>
            <person name="Niraula N.P."/>
        </authorList>
    </citation>
    <scope>NUCLEOTIDE SEQUENCE [LARGE SCALE GENOMIC DNA]</scope>
    <source>
        <strain evidence="2 3">NRRL 2792</strain>
    </source>
</reference>
<evidence type="ECO:0000256" key="1">
    <source>
        <dbReference type="SAM" id="MobiDB-lite"/>
    </source>
</evidence>
<feature type="region of interest" description="Disordered" evidence="1">
    <location>
        <begin position="19"/>
        <end position="38"/>
    </location>
</feature>
<proteinExistence type="predicted"/>
<dbReference type="RefSeq" id="WP_144321513.1">
    <property type="nucleotide sequence ID" value="NZ_CP040916.1"/>
</dbReference>
<gene>
    <name evidence="2" type="ORF">FH965_30105</name>
</gene>
<organism evidence="2 3">
    <name type="scientific">Streptomyces spectabilis</name>
    <dbReference type="NCBI Taxonomy" id="68270"/>
    <lineage>
        <taxon>Bacteria</taxon>
        <taxon>Bacillati</taxon>
        <taxon>Actinomycetota</taxon>
        <taxon>Actinomycetes</taxon>
        <taxon>Kitasatosporales</taxon>
        <taxon>Streptomycetaceae</taxon>
        <taxon>Streptomyces</taxon>
    </lineage>
</organism>
<dbReference type="EMBL" id="CP040916">
    <property type="protein sequence ID" value="QDQ14301.1"/>
    <property type="molecule type" value="Genomic_DNA"/>
</dbReference>
<evidence type="ECO:0000313" key="3">
    <source>
        <dbReference type="Proteomes" id="UP000316806"/>
    </source>
</evidence>
<name>A0A516RF79_STRST</name>